<accession>A0A3N0V431</accession>
<evidence type="ECO:0000313" key="3">
    <source>
        <dbReference type="Proteomes" id="UP000275137"/>
    </source>
</evidence>
<proteinExistence type="predicted"/>
<sequence length="407" mass="45025">MNQLHDVSAFSSVTASASAPALVLVTETWPPEINGVAMTLSRLMQGMLQRGWRVQLVRPRQRSDRDAGAAPLAVNQGIEQILVPGLPIPGYGSLRFGMPMYEKLRHAWKYQRPQVVHIATEGPLGWAALKAARSLDIPVTSSFHTNFHRYCSYYRMDWLRGLVTRHLREFHNQCALTMVPNATLAALLQQEQYQNVVVLGRGVDVSLFSPARRSAALRQQWGLAEQDLAVIYVGRMAAEKSLDVVVRAFEAIERRQPKARMIWVGDGPELKRLRKRYPHHVFCGSQLGEALATHYASADLFLFASMTETFGNVVTEAMASGLAVVAYDYAAPAMVIHSGQNGCLVPFGDAVGFVETAQMLAADAALQQRFSLSAPASLQQHAWAEVCDLFDRYLHEAVEQPLALTAI</sequence>
<feature type="domain" description="Glycosyltransferase subfamily 4-like N-terminal" evidence="1">
    <location>
        <begin position="33"/>
        <end position="206"/>
    </location>
</feature>
<dbReference type="Gene3D" id="3.40.50.2000">
    <property type="entry name" value="Glycogen Phosphorylase B"/>
    <property type="match status" value="2"/>
</dbReference>
<comment type="caution">
    <text evidence="2">The sequence shown here is derived from an EMBL/GenBank/DDBJ whole genome shotgun (WGS) entry which is preliminary data.</text>
</comment>
<protein>
    <submittedName>
        <fullName evidence="2">Glycosyltransferase family 1 protein</fullName>
    </submittedName>
</protein>
<dbReference type="PANTHER" id="PTHR45947">
    <property type="entry name" value="SULFOQUINOVOSYL TRANSFERASE SQD2"/>
    <property type="match status" value="1"/>
</dbReference>
<reference evidence="2 3" key="1">
    <citation type="submission" date="2018-10" db="EMBL/GenBank/DDBJ databases">
        <authorList>
            <person name="Chen W.-M."/>
        </authorList>
    </citation>
    <scope>NUCLEOTIDE SEQUENCE [LARGE SCALE GENOMIC DNA]</scope>
    <source>
        <strain evidence="2 3">H-5</strain>
    </source>
</reference>
<dbReference type="PANTHER" id="PTHR45947:SF3">
    <property type="entry name" value="SULFOQUINOVOSYL TRANSFERASE SQD2"/>
    <property type="match status" value="1"/>
</dbReference>
<dbReference type="EMBL" id="RJVP01000002">
    <property type="protein sequence ID" value="ROH87342.1"/>
    <property type="molecule type" value="Genomic_DNA"/>
</dbReference>
<dbReference type="RefSeq" id="WP_123237144.1">
    <property type="nucleotide sequence ID" value="NZ_RJVP01000002.1"/>
</dbReference>
<dbReference type="Pfam" id="PF13439">
    <property type="entry name" value="Glyco_transf_4"/>
    <property type="match status" value="1"/>
</dbReference>
<dbReference type="InterPro" id="IPR050194">
    <property type="entry name" value="Glycosyltransferase_grp1"/>
</dbReference>
<gene>
    <name evidence="2" type="ORF">ED236_05900</name>
</gene>
<dbReference type="Proteomes" id="UP000275137">
    <property type="component" value="Unassembled WGS sequence"/>
</dbReference>
<keyword evidence="2" id="KW-0808">Transferase</keyword>
<dbReference type="GO" id="GO:0016757">
    <property type="term" value="F:glycosyltransferase activity"/>
    <property type="evidence" value="ECO:0007669"/>
    <property type="project" value="UniProtKB-ARBA"/>
</dbReference>
<keyword evidence="3" id="KW-1185">Reference proteome</keyword>
<dbReference type="AlphaFoldDB" id="A0A3N0V431"/>
<dbReference type="InterPro" id="IPR028098">
    <property type="entry name" value="Glyco_trans_4-like_N"/>
</dbReference>
<evidence type="ECO:0000259" key="1">
    <source>
        <dbReference type="Pfam" id="PF13439"/>
    </source>
</evidence>
<evidence type="ECO:0000313" key="2">
    <source>
        <dbReference type="EMBL" id="ROH87342.1"/>
    </source>
</evidence>
<dbReference type="CDD" id="cd03814">
    <property type="entry name" value="GT4-like"/>
    <property type="match status" value="1"/>
</dbReference>
<organism evidence="2 3">
    <name type="scientific">Pseudomethylobacillus aquaticus</name>
    <dbReference type="NCBI Taxonomy" id="2676064"/>
    <lineage>
        <taxon>Bacteria</taxon>
        <taxon>Pseudomonadati</taxon>
        <taxon>Pseudomonadota</taxon>
        <taxon>Betaproteobacteria</taxon>
        <taxon>Nitrosomonadales</taxon>
        <taxon>Methylophilaceae</taxon>
        <taxon>Pseudomethylobacillus</taxon>
    </lineage>
</organism>
<dbReference type="Pfam" id="PF13692">
    <property type="entry name" value="Glyco_trans_1_4"/>
    <property type="match status" value="1"/>
</dbReference>
<name>A0A3N0V431_9PROT</name>
<dbReference type="SUPFAM" id="SSF53756">
    <property type="entry name" value="UDP-Glycosyltransferase/glycogen phosphorylase"/>
    <property type="match status" value="1"/>
</dbReference>